<proteinExistence type="predicted"/>
<feature type="transmembrane region" description="Helical" evidence="1">
    <location>
        <begin position="75"/>
        <end position="97"/>
    </location>
</feature>
<accession>A0ABY8WU14</accession>
<name>A0ABY8WU14_9ACTN</name>
<gene>
    <name evidence="2" type="ORF">ACTOB_003841</name>
</gene>
<evidence type="ECO:0000313" key="2">
    <source>
        <dbReference type="EMBL" id="WIN00154.1"/>
    </source>
</evidence>
<dbReference type="RefSeq" id="WP_284921638.1">
    <property type="nucleotide sequence ID" value="NZ_CP126980.1"/>
</dbReference>
<sequence length="100" mass="10275">MVSQGRALAVAATWIIVPLVLGAWTFTRAFPERDGWNAVIPALGISAVVCLTPLALLTAAIWIARRADKARSVAVLGAQAGGIGLATAALAIAGFIASHW</sequence>
<keyword evidence="1" id="KW-1133">Transmembrane helix</keyword>
<keyword evidence="1" id="KW-0812">Transmembrane</keyword>
<feature type="transmembrane region" description="Helical" evidence="1">
    <location>
        <begin position="38"/>
        <end position="63"/>
    </location>
</feature>
<keyword evidence="1" id="KW-0472">Membrane</keyword>
<dbReference type="EMBL" id="CP126980">
    <property type="protein sequence ID" value="WIN00154.1"/>
    <property type="molecule type" value="Genomic_DNA"/>
</dbReference>
<keyword evidence="3" id="KW-1185">Reference proteome</keyword>
<evidence type="ECO:0000313" key="3">
    <source>
        <dbReference type="Proteomes" id="UP001240150"/>
    </source>
</evidence>
<organism evidence="2 3">
    <name type="scientific">Actinoplanes oblitus</name>
    <dbReference type="NCBI Taxonomy" id="3040509"/>
    <lineage>
        <taxon>Bacteria</taxon>
        <taxon>Bacillati</taxon>
        <taxon>Actinomycetota</taxon>
        <taxon>Actinomycetes</taxon>
        <taxon>Micromonosporales</taxon>
        <taxon>Micromonosporaceae</taxon>
        <taxon>Actinoplanes</taxon>
    </lineage>
</organism>
<protein>
    <submittedName>
        <fullName evidence="2">Uncharacterized protein</fullName>
    </submittedName>
</protein>
<reference evidence="2 3" key="1">
    <citation type="submission" date="2023-06" db="EMBL/GenBank/DDBJ databases">
        <authorList>
            <person name="Yushchuk O."/>
            <person name="Binda E."/>
            <person name="Ruckert-Reed C."/>
            <person name="Fedorenko V."/>
            <person name="Kalinowski J."/>
            <person name="Marinelli F."/>
        </authorList>
    </citation>
    <scope>NUCLEOTIDE SEQUENCE [LARGE SCALE GENOMIC DNA]</scope>
    <source>
        <strain evidence="2 3">NRRL 3884</strain>
    </source>
</reference>
<evidence type="ECO:0000256" key="1">
    <source>
        <dbReference type="SAM" id="Phobius"/>
    </source>
</evidence>
<dbReference type="Proteomes" id="UP001240150">
    <property type="component" value="Chromosome"/>
</dbReference>